<evidence type="ECO:0000313" key="5">
    <source>
        <dbReference type="Proteomes" id="UP000199055"/>
    </source>
</evidence>
<feature type="chain" id="PRO_5011795093" evidence="3">
    <location>
        <begin position="33"/>
        <end position="366"/>
    </location>
</feature>
<dbReference type="Proteomes" id="UP000199055">
    <property type="component" value="Unassembled WGS sequence"/>
</dbReference>
<feature type="transmembrane region" description="Helical" evidence="2">
    <location>
        <begin position="337"/>
        <end position="355"/>
    </location>
</feature>
<evidence type="ECO:0000256" key="1">
    <source>
        <dbReference type="SAM" id="MobiDB-lite"/>
    </source>
</evidence>
<evidence type="ECO:0000313" key="4">
    <source>
        <dbReference type="EMBL" id="SEP72309.1"/>
    </source>
</evidence>
<dbReference type="NCBIfam" id="NF041528">
    <property type="entry name" value="strep_LAETG"/>
    <property type="match status" value="1"/>
</dbReference>
<dbReference type="EMBL" id="FOET01000001">
    <property type="protein sequence ID" value="SEP72309.1"/>
    <property type="molecule type" value="Genomic_DNA"/>
</dbReference>
<keyword evidence="2" id="KW-0812">Transmembrane</keyword>
<keyword evidence="2" id="KW-0472">Membrane</keyword>
<proteinExistence type="predicted"/>
<feature type="signal peptide" evidence="3">
    <location>
        <begin position="1"/>
        <end position="32"/>
    </location>
</feature>
<feature type="compositionally biased region" description="Gly residues" evidence="1">
    <location>
        <begin position="234"/>
        <end position="297"/>
    </location>
</feature>
<keyword evidence="5" id="KW-1185">Reference proteome</keyword>
<dbReference type="NCBIfam" id="TIGR01167">
    <property type="entry name" value="LPXTG_anchor"/>
    <property type="match status" value="1"/>
</dbReference>
<dbReference type="AlphaFoldDB" id="A0A1H9A6L7"/>
<protein>
    <submittedName>
        <fullName evidence="4">LPXTG-motif cell wall anchor domain-containing protein</fullName>
    </submittedName>
</protein>
<reference evidence="4 5" key="1">
    <citation type="submission" date="2016-10" db="EMBL/GenBank/DDBJ databases">
        <authorList>
            <person name="de Groot N.N."/>
        </authorList>
    </citation>
    <scope>NUCLEOTIDE SEQUENCE [LARGE SCALE GENOMIC DNA]</scope>
    <source>
        <strain evidence="4 5">CGMCC 4.3519</strain>
    </source>
</reference>
<accession>A0A1H9A6L7</accession>
<evidence type="ECO:0000256" key="3">
    <source>
        <dbReference type="SAM" id="SignalP"/>
    </source>
</evidence>
<feature type="region of interest" description="Disordered" evidence="1">
    <location>
        <begin position="231"/>
        <end position="336"/>
    </location>
</feature>
<dbReference type="NCBIfam" id="NF041527">
    <property type="entry name" value="SCO1860_LAETG"/>
    <property type="match status" value="1"/>
</dbReference>
<keyword evidence="2" id="KW-1133">Transmembrane helix</keyword>
<dbReference type="STRING" id="403935.SAMN05216481_101910"/>
<gene>
    <name evidence="4" type="ORF">SAMN05216481_101910</name>
</gene>
<evidence type="ECO:0000256" key="2">
    <source>
        <dbReference type="SAM" id="Phobius"/>
    </source>
</evidence>
<sequence>MQSVGVSPVNKSVYGLLAAAALVGVTAAPANAAGDAGSASAAVLRASLEVSLLKGGAAVPLKTELNAVRAPESADETLLEARVDGVHGGKPFTMLGAKAATSRATVEKGKAEGHSNLAEAKVYVPGLLRPLVRTELVTSHAVCEAGAQPTAESEIPGTVTVLGKKVEVKADGTTTVEAEGLGTVRLKLAETVTTTRTAAATALALDIALNPADLNVAEVKGRVTLVEAACETPGGKGGDNGGSTGGTGGSTGGDGGATEGGSTGSAGGGSADGGSTSGSGGSTEGSADGGSTGGDSGSAGSTDGKGNDPQPQTGSEPSGEKPTGNLAETGGSSATPYIAGGALALVAAGGGLLMLRRRRASGVADA</sequence>
<organism evidence="4 5">
    <name type="scientific">Streptomyces radiopugnans</name>
    <dbReference type="NCBI Taxonomy" id="403935"/>
    <lineage>
        <taxon>Bacteria</taxon>
        <taxon>Bacillati</taxon>
        <taxon>Actinomycetota</taxon>
        <taxon>Actinomycetes</taxon>
        <taxon>Kitasatosporales</taxon>
        <taxon>Streptomycetaceae</taxon>
        <taxon>Streptomyces</taxon>
    </lineage>
</organism>
<name>A0A1H9A6L7_9ACTN</name>
<keyword evidence="3" id="KW-0732">Signal</keyword>
<dbReference type="InterPro" id="IPR048202">
    <property type="entry name" value="SCO1860-like"/>
</dbReference>